<evidence type="ECO:0000313" key="2">
    <source>
        <dbReference type="Proteomes" id="UP000054560"/>
    </source>
</evidence>
<dbReference type="EMBL" id="KQ244080">
    <property type="protein sequence ID" value="KNC74796.1"/>
    <property type="molecule type" value="Genomic_DNA"/>
</dbReference>
<sequence>MSFKNGLNLTFSPGGHNQPDHWPSIYANSNYTKLPLVNRKQYSEPLISLGVDVSVTFVTSPKEQLPVSLDITCSSTAEYSSERFIGATVLLEGPSILLYDLIRNFTLPSKNVTFVASKPDIVDSGLLSGNYSLHVIVYVQALSGQNFKAYAVPGSPFNITVDELEEELGHNPLPACKSGYTRAGQWVHRQDLPRMDRALGNDEGPFTRNGWSWRPFECKIEAFPIWQLPLSAKPLWIMFVGTSTIRGLYWTLMDMVAPPIFTNEITNTTSYKCWGVLDFSIGNIRVTYRDFRYNWPPTMLKSNSYYDLADSWLSENICPISNTSGATALSRKGWAMTPDVIVMEELQMTTEYHNNTGRLQCLEIFEGRGGVLIPVSLKPRVPQDLVSSSAAQHSLLSSKYEGTATGPVGQTIRHFLDIYPLSAPLFNHDRVRP</sequence>
<organism evidence="1 2">
    <name type="scientific">Sphaeroforma arctica JP610</name>
    <dbReference type="NCBI Taxonomy" id="667725"/>
    <lineage>
        <taxon>Eukaryota</taxon>
        <taxon>Ichthyosporea</taxon>
        <taxon>Ichthyophonida</taxon>
        <taxon>Sphaeroforma</taxon>
    </lineage>
</organism>
<dbReference type="AlphaFoldDB" id="A0A0L0FE85"/>
<feature type="non-terminal residue" evidence="1">
    <location>
        <position position="433"/>
    </location>
</feature>
<dbReference type="Proteomes" id="UP000054560">
    <property type="component" value="Unassembled WGS sequence"/>
</dbReference>
<gene>
    <name evidence="1" type="ORF">SARC_12666</name>
</gene>
<proteinExistence type="predicted"/>
<dbReference type="GeneID" id="25913170"/>
<protein>
    <submittedName>
        <fullName evidence="1">Uncharacterized protein</fullName>
    </submittedName>
</protein>
<evidence type="ECO:0000313" key="1">
    <source>
        <dbReference type="EMBL" id="KNC74796.1"/>
    </source>
</evidence>
<keyword evidence="2" id="KW-1185">Reference proteome</keyword>
<name>A0A0L0FE85_9EUKA</name>
<reference evidence="1 2" key="1">
    <citation type="submission" date="2011-02" db="EMBL/GenBank/DDBJ databases">
        <title>The Genome Sequence of Sphaeroforma arctica JP610.</title>
        <authorList>
            <consortium name="The Broad Institute Genome Sequencing Platform"/>
            <person name="Russ C."/>
            <person name="Cuomo C."/>
            <person name="Young S.K."/>
            <person name="Zeng Q."/>
            <person name="Gargeya S."/>
            <person name="Alvarado L."/>
            <person name="Berlin A."/>
            <person name="Chapman S.B."/>
            <person name="Chen Z."/>
            <person name="Freedman E."/>
            <person name="Gellesch M."/>
            <person name="Goldberg J."/>
            <person name="Griggs A."/>
            <person name="Gujja S."/>
            <person name="Heilman E."/>
            <person name="Heiman D."/>
            <person name="Howarth C."/>
            <person name="Mehta T."/>
            <person name="Neiman D."/>
            <person name="Pearson M."/>
            <person name="Roberts A."/>
            <person name="Saif S."/>
            <person name="Shea T."/>
            <person name="Shenoy N."/>
            <person name="Sisk P."/>
            <person name="Stolte C."/>
            <person name="Sykes S."/>
            <person name="White J."/>
            <person name="Yandava C."/>
            <person name="Burger G."/>
            <person name="Gray M.W."/>
            <person name="Holland P.W.H."/>
            <person name="King N."/>
            <person name="Lang F.B.F."/>
            <person name="Roger A.J."/>
            <person name="Ruiz-Trillo I."/>
            <person name="Haas B."/>
            <person name="Nusbaum C."/>
            <person name="Birren B."/>
        </authorList>
    </citation>
    <scope>NUCLEOTIDE SEQUENCE [LARGE SCALE GENOMIC DNA]</scope>
    <source>
        <strain evidence="1 2">JP610</strain>
    </source>
</reference>
<accession>A0A0L0FE85</accession>
<dbReference type="eggNOG" id="ENOG502SCI8">
    <property type="taxonomic scope" value="Eukaryota"/>
</dbReference>
<dbReference type="OrthoDB" id="2525164at2759"/>
<dbReference type="RefSeq" id="XP_014148698.1">
    <property type="nucleotide sequence ID" value="XM_014293223.1"/>
</dbReference>